<reference evidence="2 3" key="1">
    <citation type="journal article" date="2016" name="Nat. Commun.">
        <title>Thousands of microbial genomes shed light on interconnected biogeochemical processes in an aquifer system.</title>
        <authorList>
            <person name="Anantharaman K."/>
            <person name="Brown C.T."/>
            <person name="Hug L.A."/>
            <person name="Sharon I."/>
            <person name="Castelle C.J."/>
            <person name="Probst A.J."/>
            <person name="Thomas B.C."/>
            <person name="Singh A."/>
            <person name="Wilkins M.J."/>
            <person name="Karaoz U."/>
            <person name="Brodie E.L."/>
            <person name="Williams K.H."/>
            <person name="Hubbard S.S."/>
            <person name="Banfield J.F."/>
        </authorList>
    </citation>
    <scope>NUCLEOTIDE SEQUENCE [LARGE SCALE GENOMIC DNA]</scope>
</reference>
<evidence type="ECO:0000313" key="2">
    <source>
        <dbReference type="EMBL" id="OGI61208.1"/>
    </source>
</evidence>
<keyword evidence="1" id="KW-0378">Hydrolase</keyword>
<dbReference type="EMBL" id="MFTL01000026">
    <property type="protein sequence ID" value="OGI61208.1"/>
    <property type="molecule type" value="Genomic_DNA"/>
</dbReference>
<evidence type="ECO:0000313" key="3">
    <source>
        <dbReference type="Proteomes" id="UP000182253"/>
    </source>
</evidence>
<evidence type="ECO:0008006" key="4">
    <source>
        <dbReference type="Google" id="ProtNLM"/>
    </source>
</evidence>
<dbReference type="PANTHER" id="PTHR46124:SF2">
    <property type="entry name" value="D-AMINOACYL-TRNA DEACYLASE"/>
    <property type="match status" value="1"/>
</dbReference>
<dbReference type="InterPro" id="IPR001130">
    <property type="entry name" value="TatD-like"/>
</dbReference>
<dbReference type="PANTHER" id="PTHR46124">
    <property type="entry name" value="D-AMINOACYL-TRNA DEACYLASE"/>
    <property type="match status" value="1"/>
</dbReference>
<accession>A0A1F6UV46</accession>
<dbReference type="STRING" id="1801735.A2645_00440"/>
<dbReference type="PROSITE" id="PS01091">
    <property type="entry name" value="TATD_3"/>
    <property type="match status" value="1"/>
</dbReference>
<name>A0A1F6UV46_9BACT</name>
<gene>
    <name evidence="2" type="ORF">A2645_00440</name>
</gene>
<dbReference type="InterPro" id="IPR032466">
    <property type="entry name" value="Metal_Hydrolase"/>
</dbReference>
<dbReference type="InterPro" id="IPR018228">
    <property type="entry name" value="DNase_TatD-rel_CS"/>
</dbReference>
<comment type="caution">
    <text evidence="2">The sequence shown here is derived from an EMBL/GenBank/DDBJ whole genome shotgun (WGS) entry which is preliminary data.</text>
</comment>
<organism evidence="2 3">
    <name type="scientific">Candidatus Nomurabacteria bacterium RIFCSPHIGHO2_01_FULL_39_9</name>
    <dbReference type="NCBI Taxonomy" id="1801735"/>
    <lineage>
        <taxon>Bacteria</taxon>
        <taxon>Candidatus Nomuraibacteriota</taxon>
    </lineage>
</organism>
<dbReference type="Pfam" id="PF01026">
    <property type="entry name" value="TatD_DNase"/>
    <property type="match status" value="1"/>
</dbReference>
<dbReference type="AlphaFoldDB" id="A0A1F6UV46"/>
<protein>
    <recommendedName>
        <fullName evidence="4">Hydrolase TatD</fullName>
    </recommendedName>
</protein>
<dbReference type="GO" id="GO:0016788">
    <property type="term" value="F:hydrolase activity, acting on ester bonds"/>
    <property type="evidence" value="ECO:0007669"/>
    <property type="project" value="InterPro"/>
</dbReference>
<dbReference type="Proteomes" id="UP000182253">
    <property type="component" value="Unassembled WGS sequence"/>
</dbReference>
<dbReference type="SUPFAM" id="SSF51556">
    <property type="entry name" value="Metallo-dependent hydrolases"/>
    <property type="match status" value="1"/>
</dbReference>
<dbReference type="Gene3D" id="3.20.20.140">
    <property type="entry name" value="Metal-dependent hydrolases"/>
    <property type="match status" value="1"/>
</dbReference>
<proteinExistence type="predicted"/>
<sequence length="162" mass="18739">MDYFHPGDKEKQKEIFLKQIQLANEVKKPLMIHCRPSKRTVDAYRDLISILKDYPSTKANMHFFGGNLEIAKELLELGFTISFAGPITFVPDYDKVIEYLPLDMILSETDAPFAAPAPFRGRTCYPYYVSEVVKKIAEVKKIDLEEVKKQLVANVRRVFMKF</sequence>
<evidence type="ECO:0000256" key="1">
    <source>
        <dbReference type="ARBA" id="ARBA00022801"/>
    </source>
</evidence>